<dbReference type="Proteomes" id="UP001161391">
    <property type="component" value="Unassembled WGS sequence"/>
</dbReference>
<comment type="caution">
    <text evidence="1">The sequence shown here is derived from an EMBL/GenBank/DDBJ whole genome shotgun (WGS) entry which is preliminary data.</text>
</comment>
<evidence type="ECO:0000313" key="1">
    <source>
        <dbReference type="EMBL" id="GLQ24721.1"/>
    </source>
</evidence>
<keyword evidence="2" id="KW-1185">Reference proteome</keyword>
<gene>
    <name evidence="1" type="ORF">GCM10007853_25950</name>
</gene>
<dbReference type="RefSeq" id="WP_284391484.1">
    <property type="nucleotide sequence ID" value="NZ_BSNK01000002.1"/>
</dbReference>
<reference evidence="1" key="2">
    <citation type="submission" date="2023-01" db="EMBL/GenBank/DDBJ databases">
        <title>Draft genome sequence of Algimonas ampicilliniresistens strain NBRC 108219.</title>
        <authorList>
            <person name="Sun Q."/>
            <person name="Mori K."/>
        </authorList>
    </citation>
    <scope>NUCLEOTIDE SEQUENCE</scope>
    <source>
        <strain evidence="1">NBRC 108219</strain>
    </source>
</reference>
<protein>
    <recommendedName>
        <fullName evidence="3">Glycosyltransferase family 1 protein</fullName>
    </recommendedName>
</protein>
<dbReference type="SUPFAM" id="SSF53756">
    <property type="entry name" value="UDP-Glycosyltransferase/glycogen phosphorylase"/>
    <property type="match status" value="1"/>
</dbReference>
<sequence>MSESTEEITEEERTSRFRAKLLDRLETDNVLSNLRSFTPMKEDVTPRAGDIDKIIKGLADPAMMPLQAKNDAQELGHPEIPPPFEGVTKFHPLTLKKRWQRRLTERAKARALHDMEPHKRKFNYVPTFEPKGYRSPVGGLVDLLAPDPGQTRSVVFLHHSYYHFYYLAQALRRRGWNAWSLSTESPSNPNQAYYHGEDLSLYHPDPAVQKGILYELVDALRLHFDVLHMHGDGILSIFDENKSANITRNGVPYDLMELRALGVKLGLSMSGCVTAQRASVFNQVTGGVCNTCVWQGNRSVCSETAQYLSGQRIETLINLYALEGDWPADFSRLNRDLCFYEPLTYCVDDKLWTPDLRLPQRIERFEREPGEILVLHSVGGYNEREAGGRNIKGTPAVIDAVKRLNAEGYKVRLIFKTGVPSRDMRYYQIQSDIAVDQLNYGRYGATSRECMALGLPTLTRLHREQPHGLPVSPSLQECPLVDASEATVYDVLKDLLDNPEKRKEIGRKSREYALKWHSSDSCAERFEKAYDRVHNGENVIDVPSIHAPTPNEGAEPDL</sequence>
<proteinExistence type="predicted"/>
<dbReference type="EMBL" id="BSNK01000002">
    <property type="protein sequence ID" value="GLQ24721.1"/>
    <property type="molecule type" value="Genomic_DNA"/>
</dbReference>
<accession>A0ABQ5VB26</accession>
<name>A0ABQ5VB26_9PROT</name>
<evidence type="ECO:0000313" key="2">
    <source>
        <dbReference type="Proteomes" id="UP001161391"/>
    </source>
</evidence>
<evidence type="ECO:0008006" key="3">
    <source>
        <dbReference type="Google" id="ProtNLM"/>
    </source>
</evidence>
<organism evidence="1 2">
    <name type="scientific">Algimonas ampicilliniresistens</name>
    <dbReference type="NCBI Taxonomy" id="1298735"/>
    <lineage>
        <taxon>Bacteria</taxon>
        <taxon>Pseudomonadati</taxon>
        <taxon>Pseudomonadota</taxon>
        <taxon>Alphaproteobacteria</taxon>
        <taxon>Maricaulales</taxon>
        <taxon>Robiginitomaculaceae</taxon>
        <taxon>Algimonas</taxon>
    </lineage>
</organism>
<dbReference type="Gene3D" id="3.40.50.2000">
    <property type="entry name" value="Glycogen Phosphorylase B"/>
    <property type="match status" value="1"/>
</dbReference>
<reference evidence="1" key="1">
    <citation type="journal article" date="2014" name="Int. J. Syst. Evol. Microbiol.">
        <title>Complete genome of a new Firmicutes species belonging to the dominant human colonic microbiota ('Ruminococcus bicirculans') reveals two chromosomes and a selective capacity to utilize plant glucans.</title>
        <authorList>
            <consortium name="NISC Comparative Sequencing Program"/>
            <person name="Wegmann U."/>
            <person name="Louis P."/>
            <person name="Goesmann A."/>
            <person name="Henrissat B."/>
            <person name="Duncan S.H."/>
            <person name="Flint H.J."/>
        </authorList>
    </citation>
    <scope>NUCLEOTIDE SEQUENCE</scope>
    <source>
        <strain evidence="1">NBRC 108219</strain>
    </source>
</reference>